<sequence>PTCWKVSTAFTKLHVVAGNTANHQNLTGNSTTPKETTSFKAHIFFSYPSTGERQSSLIHITSIIIEKIFTHIGTTI</sequence>
<accession>A0A816UJ70</accession>
<dbReference type="EMBL" id="HG994372">
    <property type="protein sequence ID" value="CAF2109580.1"/>
    <property type="molecule type" value="Genomic_DNA"/>
</dbReference>
<organism evidence="1">
    <name type="scientific">Brassica napus</name>
    <name type="common">Rape</name>
    <dbReference type="NCBI Taxonomy" id="3708"/>
    <lineage>
        <taxon>Eukaryota</taxon>
        <taxon>Viridiplantae</taxon>
        <taxon>Streptophyta</taxon>
        <taxon>Embryophyta</taxon>
        <taxon>Tracheophyta</taxon>
        <taxon>Spermatophyta</taxon>
        <taxon>Magnoliopsida</taxon>
        <taxon>eudicotyledons</taxon>
        <taxon>Gunneridae</taxon>
        <taxon>Pentapetalae</taxon>
        <taxon>rosids</taxon>
        <taxon>malvids</taxon>
        <taxon>Brassicales</taxon>
        <taxon>Brassicaceae</taxon>
        <taxon>Brassiceae</taxon>
        <taxon>Brassica</taxon>
    </lineage>
</organism>
<proteinExistence type="predicted"/>
<evidence type="ECO:0000313" key="1">
    <source>
        <dbReference type="EMBL" id="CAF2109580.1"/>
    </source>
</evidence>
<reference evidence="1" key="1">
    <citation type="submission" date="2021-01" db="EMBL/GenBank/DDBJ databases">
        <authorList>
            <consortium name="Genoscope - CEA"/>
            <person name="William W."/>
        </authorList>
    </citation>
    <scope>NUCLEOTIDE SEQUENCE</scope>
</reference>
<name>A0A816UJ70_BRANA</name>
<dbReference type="Proteomes" id="UP001295469">
    <property type="component" value="Chromosome C08"/>
</dbReference>
<protein>
    <submittedName>
        <fullName evidence="1">(rape) hypothetical protein</fullName>
    </submittedName>
</protein>
<gene>
    <name evidence="1" type="ORF">DARMORV10_C08P19650.1</name>
</gene>
<feature type="non-terminal residue" evidence="1">
    <location>
        <position position="1"/>
    </location>
</feature>
<dbReference type="AlphaFoldDB" id="A0A816UJ70"/>